<dbReference type="PROSITE" id="PS51192">
    <property type="entry name" value="HELICASE_ATP_BIND_1"/>
    <property type="match status" value="1"/>
</dbReference>
<dbReference type="GO" id="GO:0006914">
    <property type="term" value="P:autophagy"/>
    <property type="evidence" value="ECO:0007669"/>
    <property type="project" value="UniProtKB-KW"/>
</dbReference>
<comment type="catalytic activity">
    <reaction evidence="12">
        <text>ATP + H2O = ADP + phosphate + H(+)</text>
        <dbReference type="Rhea" id="RHEA:13065"/>
        <dbReference type="ChEBI" id="CHEBI:15377"/>
        <dbReference type="ChEBI" id="CHEBI:15378"/>
        <dbReference type="ChEBI" id="CHEBI:30616"/>
        <dbReference type="ChEBI" id="CHEBI:43474"/>
        <dbReference type="ChEBI" id="CHEBI:456216"/>
        <dbReference type="EC" id="3.6.4.13"/>
    </reaction>
</comment>
<keyword evidence="4" id="KW-0547">Nucleotide-binding</keyword>
<feature type="domain" description="Helicase ATP-binding" evidence="14">
    <location>
        <begin position="38"/>
        <end position="216"/>
    </location>
</feature>
<dbReference type="GO" id="GO:0005829">
    <property type="term" value="C:cytosol"/>
    <property type="evidence" value="ECO:0007669"/>
    <property type="project" value="TreeGrafter"/>
</dbReference>
<dbReference type="InterPro" id="IPR027417">
    <property type="entry name" value="P-loop_NTPase"/>
</dbReference>
<dbReference type="CDD" id="cd18787">
    <property type="entry name" value="SF2_C_DEAD"/>
    <property type="match status" value="1"/>
</dbReference>
<dbReference type="InterPro" id="IPR048720">
    <property type="entry name" value="PROPPIN"/>
</dbReference>
<dbReference type="InterPro" id="IPR014014">
    <property type="entry name" value="RNA_helicase_DEAD_Q_motif"/>
</dbReference>
<dbReference type="SMART" id="SM00487">
    <property type="entry name" value="DEXDc"/>
    <property type="match status" value="1"/>
</dbReference>
<evidence type="ECO:0000256" key="5">
    <source>
        <dbReference type="ARBA" id="ARBA00022801"/>
    </source>
</evidence>
<reference evidence="17 18" key="1">
    <citation type="journal article" date="2014" name="Nat. Genet.">
        <title>Genome and transcriptome of the porcine whipworm Trichuris suis.</title>
        <authorList>
            <person name="Jex A.R."/>
            <person name="Nejsum P."/>
            <person name="Schwarz E.M."/>
            <person name="Hu L."/>
            <person name="Young N.D."/>
            <person name="Hall R.S."/>
            <person name="Korhonen P.K."/>
            <person name="Liao S."/>
            <person name="Thamsborg S."/>
            <person name="Xia J."/>
            <person name="Xu P."/>
            <person name="Wang S."/>
            <person name="Scheerlinck J.P."/>
            <person name="Hofmann A."/>
            <person name="Sternberg P.W."/>
            <person name="Wang J."/>
            <person name="Gasser R.B."/>
        </authorList>
    </citation>
    <scope>NUCLEOTIDE SEQUENCE [LARGE SCALE GENOMIC DNA]</scope>
    <source>
        <strain evidence="17">DCEP-RM93M</strain>
    </source>
</reference>
<dbReference type="GO" id="GO:0003723">
    <property type="term" value="F:RNA binding"/>
    <property type="evidence" value="ECO:0007669"/>
    <property type="project" value="UniProtKB-KW"/>
</dbReference>
<keyword evidence="3" id="KW-0677">Repeat</keyword>
<evidence type="ECO:0000256" key="1">
    <source>
        <dbReference type="ARBA" id="ARBA00012552"/>
    </source>
</evidence>
<dbReference type="Proteomes" id="UP000030764">
    <property type="component" value="Unassembled WGS sequence"/>
</dbReference>
<evidence type="ECO:0000256" key="6">
    <source>
        <dbReference type="ARBA" id="ARBA00022806"/>
    </source>
</evidence>
<evidence type="ECO:0000256" key="12">
    <source>
        <dbReference type="ARBA" id="ARBA00047984"/>
    </source>
</evidence>
<evidence type="ECO:0000259" key="15">
    <source>
        <dbReference type="PROSITE" id="PS51194"/>
    </source>
</evidence>
<dbReference type="Pfam" id="PF00271">
    <property type="entry name" value="Helicase_C"/>
    <property type="match status" value="1"/>
</dbReference>
<name>A0A085MAI2_9BILA</name>
<keyword evidence="7" id="KW-0067">ATP-binding</keyword>
<evidence type="ECO:0000256" key="9">
    <source>
        <dbReference type="ARBA" id="ARBA00023006"/>
    </source>
</evidence>
<evidence type="ECO:0000256" key="8">
    <source>
        <dbReference type="ARBA" id="ARBA00022884"/>
    </source>
</evidence>
<dbReference type="AlphaFoldDB" id="A0A085MAI2"/>
<dbReference type="InterPro" id="IPR014001">
    <property type="entry name" value="Helicase_ATP-bd"/>
</dbReference>
<evidence type="ECO:0000313" key="18">
    <source>
        <dbReference type="Proteomes" id="UP000030764"/>
    </source>
</evidence>
<comment type="similarity">
    <text evidence="10">Belongs to the WD repeat PROPPIN family.</text>
</comment>
<dbReference type="PROSITE" id="PS51194">
    <property type="entry name" value="HELICASE_CTER"/>
    <property type="match status" value="1"/>
</dbReference>
<evidence type="ECO:0000313" key="17">
    <source>
        <dbReference type="EMBL" id="KFD54228.1"/>
    </source>
</evidence>
<sequence length="824" mass="92060">MGESGSSAFDELNLDYRVLKAIAKLGWKKPTLIQEKAIPLSLAGRDVVARAKTGSGKTAAFAIPLIEKVIQAKQAHRTQCIRGLVIAPTKELASQLCEHINSLAMYASGDVTCVDLIKMDHLSSQKILLRSQPDVIVSTPSKLLDQLKEGNIRLSDSLEFLVADEADMLLSFGYESELREILRYLPKTYQAFLTSATLNDDVLALKKLLLHNPVILKLNESQLPSSAQLTQYHVNCTEEEKFVILCAMFKLKLIKGKTIIFVQTIDRCFKLKLFLGLFGVQAIILNSELPVNSRWHIVQQFSKGLYSVLIASDEVVLENPAHKKREQATLRPKEKESSVSRGIDFNNVSNVINFDFPKTVEEYVHRVGRTARAWNQGTALSFSTEHEARYVARVKKVLAKQFDDSEFLKPYRISMEELDSFRYRCSDALHSVTSLAVREARLKEIKEEALKSDKLKSYFAKNPHDLRLIRHDKPIQPQKGLQHLKHVPDYIDAFVCGLDVGLRIYNSDPLVELASLDQEVTGSVKLCIMLHRTNLIALVGGGPRQKFSDHSVMIWDDDKKCFVAEFAFPSEVLSLKMSHAKLVVVLRKQVHVFSFPGTPTKLVSLETRENPHGLCALSADLTMEYLAFPGYRTGSVQLTNLKLLSRSSSASPSVINAHDSELACISLNCQGSLLATASERGTLIRIFSTQKKTKLLEVRRGSDPASIYSIRFNSESSFISVTSDKGTVHVFAIKDPSLNRRSTFHKVGIMGAYVESLWATAKYSLNSDSECFCGFGRGSTLIVVSVDGSYHKLAYNVNGTCSLLECDSFLNVGDDNEFWNSYKR</sequence>
<dbReference type="InterPro" id="IPR011545">
    <property type="entry name" value="DEAD/DEAH_box_helicase_dom"/>
</dbReference>
<dbReference type="SMART" id="SM00320">
    <property type="entry name" value="WD40"/>
    <property type="match status" value="2"/>
</dbReference>
<gene>
    <name evidence="17" type="ORF">M513_05005</name>
</gene>
<dbReference type="CDD" id="cd17961">
    <property type="entry name" value="DEADc_DDX56"/>
    <property type="match status" value="1"/>
</dbReference>
<evidence type="ECO:0000256" key="11">
    <source>
        <dbReference type="ARBA" id="ARBA00038041"/>
    </source>
</evidence>
<dbReference type="PANTHER" id="PTHR47959:SF21">
    <property type="entry name" value="DEAD-BOX HELICASE 56"/>
    <property type="match status" value="1"/>
</dbReference>
<dbReference type="InterPro" id="IPR015943">
    <property type="entry name" value="WD40/YVTN_repeat-like_dom_sf"/>
</dbReference>
<evidence type="ECO:0000259" key="16">
    <source>
        <dbReference type="PROSITE" id="PS51195"/>
    </source>
</evidence>
<keyword evidence="6" id="KW-0347">Helicase</keyword>
<dbReference type="GO" id="GO:0005524">
    <property type="term" value="F:ATP binding"/>
    <property type="evidence" value="ECO:0007669"/>
    <property type="project" value="UniProtKB-KW"/>
</dbReference>
<dbReference type="Gene3D" id="2.130.10.10">
    <property type="entry name" value="YVTN repeat-like/Quinoprotein amine dehydrogenase"/>
    <property type="match status" value="1"/>
</dbReference>
<evidence type="ECO:0000256" key="13">
    <source>
        <dbReference type="PROSITE-ProRule" id="PRU00552"/>
    </source>
</evidence>
<dbReference type="PROSITE" id="PS51195">
    <property type="entry name" value="Q_MOTIF"/>
    <property type="match status" value="1"/>
</dbReference>
<evidence type="ECO:0000256" key="7">
    <source>
        <dbReference type="ARBA" id="ARBA00022840"/>
    </source>
</evidence>
<dbReference type="GO" id="GO:0003724">
    <property type="term" value="F:RNA helicase activity"/>
    <property type="evidence" value="ECO:0007669"/>
    <property type="project" value="UniProtKB-EC"/>
</dbReference>
<dbReference type="Pfam" id="PF00270">
    <property type="entry name" value="DEAD"/>
    <property type="match status" value="1"/>
</dbReference>
<dbReference type="SUPFAM" id="SSF50978">
    <property type="entry name" value="WD40 repeat-like"/>
    <property type="match status" value="1"/>
</dbReference>
<evidence type="ECO:0000256" key="4">
    <source>
        <dbReference type="ARBA" id="ARBA00022741"/>
    </source>
</evidence>
<dbReference type="Pfam" id="PF21032">
    <property type="entry name" value="PROPPIN"/>
    <property type="match status" value="1"/>
</dbReference>
<dbReference type="EMBL" id="KL363210">
    <property type="protein sequence ID" value="KFD54228.1"/>
    <property type="molecule type" value="Genomic_DNA"/>
</dbReference>
<dbReference type="EC" id="3.6.4.13" evidence="1"/>
<organism evidence="17 18">
    <name type="scientific">Trichuris suis</name>
    <name type="common">pig whipworm</name>
    <dbReference type="NCBI Taxonomy" id="68888"/>
    <lineage>
        <taxon>Eukaryota</taxon>
        <taxon>Metazoa</taxon>
        <taxon>Ecdysozoa</taxon>
        <taxon>Nematoda</taxon>
        <taxon>Enoplea</taxon>
        <taxon>Dorylaimia</taxon>
        <taxon>Trichinellida</taxon>
        <taxon>Trichuridae</taxon>
        <taxon>Trichuris</taxon>
    </lineage>
</organism>
<proteinExistence type="inferred from homology"/>
<dbReference type="SMART" id="SM00490">
    <property type="entry name" value="HELICc"/>
    <property type="match status" value="1"/>
</dbReference>
<dbReference type="PANTHER" id="PTHR47959">
    <property type="entry name" value="ATP-DEPENDENT RNA HELICASE RHLE-RELATED"/>
    <property type="match status" value="1"/>
</dbReference>
<feature type="domain" description="Helicase C-terminal" evidence="15">
    <location>
        <begin position="228"/>
        <end position="419"/>
    </location>
</feature>
<dbReference type="SUPFAM" id="SSF52540">
    <property type="entry name" value="P-loop containing nucleoside triphosphate hydrolases"/>
    <property type="match status" value="2"/>
</dbReference>
<evidence type="ECO:0000259" key="14">
    <source>
        <dbReference type="PROSITE" id="PS51192"/>
    </source>
</evidence>
<comment type="similarity">
    <text evidence="11">Belongs to the DEAD box helicase family. DDX56/DBP9 subfamily.</text>
</comment>
<evidence type="ECO:0000256" key="10">
    <source>
        <dbReference type="ARBA" id="ARBA00025740"/>
    </source>
</evidence>
<dbReference type="InterPro" id="IPR036322">
    <property type="entry name" value="WD40_repeat_dom_sf"/>
</dbReference>
<keyword evidence="9" id="KW-0072">Autophagy</keyword>
<feature type="short sequence motif" description="Q motif" evidence="13">
    <location>
        <begin position="7"/>
        <end position="35"/>
    </location>
</feature>
<evidence type="ECO:0000256" key="3">
    <source>
        <dbReference type="ARBA" id="ARBA00022737"/>
    </source>
</evidence>
<dbReference type="Gene3D" id="3.40.50.300">
    <property type="entry name" value="P-loop containing nucleotide triphosphate hydrolases"/>
    <property type="match status" value="2"/>
</dbReference>
<accession>A0A085MAI2</accession>
<keyword evidence="2" id="KW-0853">WD repeat</keyword>
<evidence type="ECO:0000256" key="2">
    <source>
        <dbReference type="ARBA" id="ARBA00022574"/>
    </source>
</evidence>
<keyword evidence="18" id="KW-1185">Reference proteome</keyword>
<dbReference type="InterPro" id="IPR001680">
    <property type="entry name" value="WD40_rpt"/>
</dbReference>
<dbReference type="InterPro" id="IPR050079">
    <property type="entry name" value="DEAD_box_RNA_helicase"/>
</dbReference>
<keyword evidence="5" id="KW-0378">Hydrolase</keyword>
<dbReference type="GO" id="GO:0016787">
    <property type="term" value="F:hydrolase activity"/>
    <property type="evidence" value="ECO:0007669"/>
    <property type="project" value="UniProtKB-KW"/>
</dbReference>
<dbReference type="InterPro" id="IPR001650">
    <property type="entry name" value="Helicase_C-like"/>
</dbReference>
<protein>
    <recommendedName>
        <fullName evidence="1">RNA helicase</fullName>
        <ecNumber evidence="1">3.6.4.13</ecNumber>
    </recommendedName>
</protein>
<feature type="domain" description="DEAD-box RNA helicase Q" evidence="16">
    <location>
        <begin position="7"/>
        <end position="35"/>
    </location>
</feature>
<keyword evidence="8" id="KW-0694">RNA-binding</keyword>